<evidence type="ECO:0000313" key="2">
    <source>
        <dbReference type="Proteomes" id="UP000823775"/>
    </source>
</evidence>
<evidence type="ECO:0000313" key="1">
    <source>
        <dbReference type="EMBL" id="MCD9638313.1"/>
    </source>
</evidence>
<dbReference type="EMBL" id="JACEIK010002670">
    <property type="protein sequence ID" value="MCD9638313.1"/>
    <property type="molecule type" value="Genomic_DNA"/>
</dbReference>
<keyword evidence="2" id="KW-1185">Reference proteome</keyword>
<comment type="caution">
    <text evidence="1">The sequence shown here is derived from an EMBL/GenBank/DDBJ whole genome shotgun (WGS) entry which is preliminary data.</text>
</comment>
<gene>
    <name evidence="1" type="ORF">HAX54_022199</name>
</gene>
<accession>A0ABS8UU48</accession>
<name>A0ABS8UU48_DATST</name>
<organism evidence="1 2">
    <name type="scientific">Datura stramonium</name>
    <name type="common">Jimsonweed</name>
    <name type="synonym">Common thornapple</name>
    <dbReference type="NCBI Taxonomy" id="4076"/>
    <lineage>
        <taxon>Eukaryota</taxon>
        <taxon>Viridiplantae</taxon>
        <taxon>Streptophyta</taxon>
        <taxon>Embryophyta</taxon>
        <taxon>Tracheophyta</taxon>
        <taxon>Spermatophyta</taxon>
        <taxon>Magnoliopsida</taxon>
        <taxon>eudicotyledons</taxon>
        <taxon>Gunneridae</taxon>
        <taxon>Pentapetalae</taxon>
        <taxon>asterids</taxon>
        <taxon>lamiids</taxon>
        <taxon>Solanales</taxon>
        <taxon>Solanaceae</taxon>
        <taxon>Solanoideae</taxon>
        <taxon>Datureae</taxon>
        <taxon>Datura</taxon>
    </lineage>
</organism>
<protein>
    <submittedName>
        <fullName evidence="1">Uncharacterized protein</fullName>
    </submittedName>
</protein>
<proteinExistence type="predicted"/>
<dbReference type="Proteomes" id="UP000823775">
    <property type="component" value="Unassembled WGS sequence"/>
</dbReference>
<reference evidence="1 2" key="1">
    <citation type="journal article" date="2021" name="BMC Genomics">
        <title>Datura genome reveals duplications of psychoactive alkaloid biosynthetic genes and high mutation rate following tissue culture.</title>
        <authorList>
            <person name="Rajewski A."/>
            <person name="Carter-House D."/>
            <person name="Stajich J."/>
            <person name="Litt A."/>
        </authorList>
    </citation>
    <scope>NUCLEOTIDE SEQUENCE [LARGE SCALE GENOMIC DNA]</scope>
    <source>
        <strain evidence="1">AR-01</strain>
    </source>
</reference>
<sequence length="115" mass="13642">MAAATSQEIEAEEATRIDQIHFGLDKIEAYYVSFKEKRSITIKAQFDINSLKDYFPNIYEQFQIRDWEPFTMPLDAYFPELVREFYASYWAHQDLLKHRERVEMISCLSSMLVGS</sequence>